<dbReference type="SUPFAM" id="SSF51556">
    <property type="entry name" value="Metallo-dependent hydrolases"/>
    <property type="match status" value="1"/>
</dbReference>
<dbReference type="Pfam" id="PF01979">
    <property type="entry name" value="Amidohydro_1"/>
    <property type="match status" value="1"/>
</dbReference>
<dbReference type="Proteomes" id="UP001139125">
    <property type="component" value="Unassembled WGS sequence"/>
</dbReference>
<dbReference type="EMBL" id="JANDBC010000003">
    <property type="protein sequence ID" value="MCP9292593.1"/>
    <property type="molecule type" value="Genomic_DNA"/>
</dbReference>
<proteinExistence type="predicted"/>
<dbReference type="GO" id="GO:0016810">
    <property type="term" value="F:hydrolase activity, acting on carbon-nitrogen (but not peptide) bonds"/>
    <property type="evidence" value="ECO:0007669"/>
    <property type="project" value="InterPro"/>
</dbReference>
<feature type="domain" description="Amidohydrolase-related" evidence="1">
    <location>
        <begin position="113"/>
        <end position="440"/>
    </location>
</feature>
<dbReference type="PANTHER" id="PTHR43135">
    <property type="entry name" value="ALPHA-D-RIBOSE 1-METHYLPHOSPHONATE 5-TRIPHOSPHATE DIPHOSPHATASE"/>
    <property type="match status" value="1"/>
</dbReference>
<dbReference type="InterPro" id="IPR006680">
    <property type="entry name" value="Amidohydro-rel"/>
</dbReference>
<dbReference type="PANTHER" id="PTHR43135:SF3">
    <property type="entry name" value="ALPHA-D-RIBOSE 1-METHYLPHOSPHONATE 5-TRIPHOSPHATE DIPHOSPHATASE"/>
    <property type="match status" value="1"/>
</dbReference>
<organism evidence="2 3">
    <name type="scientific">Gracilimonas sediminicola</name>
    <dbReference type="NCBI Taxonomy" id="2952158"/>
    <lineage>
        <taxon>Bacteria</taxon>
        <taxon>Pseudomonadati</taxon>
        <taxon>Balneolota</taxon>
        <taxon>Balneolia</taxon>
        <taxon>Balneolales</taxon>
        <taxon>Balneolaceae</taxon>
        <taxon>Gracilimonas</taxon>
    </lineage>
</organism>
<dbReference type="InterPro" id="IPR051781">
    <property type="entry name" value="Metallo-dep_Hydrolase"/>
</dbReference>
<dbReference type="InterPro" id="IPR011059">
    <property type="entry name" value="Metal-dep_hydrolase_composite"/>
</dbReference>
<keyword evidence="3" id="KW-1185">Reference proteome</keyword>
<dbReference type="SUPFAM" id="SSF51338">
    <property type="entry name" value="Composite domain of metallo-dependent hydrolases"/>
    <property type="match status" value="1"/>
</dbReference>
<dbReference type="Gene3D" id="3.20.20.140">
    <property type="entry name" value="Metal-dependent hydrolases"/>
    <property type="match status" value="1"/>
</dbReference>
<evidence type="ECO:0000259" key="1">
    <source>
        <dbReference type="Pfam" id="PF01979"/>
    </source>
</evidence>
<dbReference type="AlphaFoldDB" id="A0A9X2L6S3"/>
<dbReference type="RefSeq" id="WP_255135491.1">
    <property type="nucleotide sequence ID" value="NZ_JANDBC010000003.1"/>
</dbReference>
<protein>
    <submittedName>
        <fullName evidence="2">Amidohydrolase family protein</fullName>
    </submittedName>
</protein>
<evidence type="ECO:0000313" key="2">
    <source>
        <dbReference type="EMBL" id="MCP9292593.1"/>
    </source>
</evidence>
<name>A0A9X2L6S3_9BACT</name>
<comment type="caution">
    <text evidence="2">The sequence shown here is derived from an EMBL/GenBank/DDBJ whole genome shotgun (WGS) entry which is preliminary data.</text>
</comment>
<evidence type="ECO:0000313" key="3">
    <source>
        <dbReference type="Proteomes" id="UP001139125"/>
    </source>
</evidence>
<dbReference type="InterPro" id="IPR032466">
    <property type="entry name" value="Metal_Hydrolase"/>
</dbReference>
<gene>
    <name evidence="2" type="ORF">NM125_13475</name>
</gene>
<accession>A0A9X2L6S3</accession>
<sequence>MSKLFNLFSLKNLRACNAPRSVQVLIRTVAQRSQDLRTLRGFTLVLLISSVFGLSVQAQEKGSVLIQNATVITITDGDLEDTDVLIRDGIIREIGKDLRAPRGVETIDASGKYLMPGIIDAHSHLNGVDINEGRNPVTAEVTMEESVDPNEVGIYHALAGGATSIHLMHGSANVIGGQGETLKLRYGASQEGMKFEDAPRTIKFALGENPTRVHGQGNGIQPRTRMGVEQVIRGHFDEAIDYKRKREAYLKAKEQYDRRGRGTPPVPVAKNLRYEVLNDIIEGEILVHCHSYRSDEILMLMRVFNDYGVKNYTFQHANEAFKVAPELAKNGAHTSVFSDWWAYKFEVYYSTAYNASILNANGVINSINSDNDQLLRTLNHEAAKVVRYGNTSVNDALKMITLHPAIQLGIDDRVGSIEEGKHGDVVIWDGHPFSIYSKAVMTFVDGKKYFDLENDPDDMRIQINPGTDFEDGANHREIISRRKDDSCLQDVFILFQN</sequence>
<reference evidence="2" key="1">
    <citation type="submission" date="2022-06" db="EMBL/GenBank/DDBJ databases">
        <title>Gracilimonas sp. CAU 1638 isolated from sea sediment.</title>
        <authorList>
            <person name="Kim W."/>
        </authorList>
    </citation>
    <scope>NUCLEOTIDE SEQUENCE</scope>
    <source>
        <strain evidence="2">CAU 1638</strain>
    </source>
</reference>